<gene>
    <name evidence="1" type="ORF">CDL15_Pgr015291</name>
</gene>
<accession>A0A218VZM9</accession>
<protein>
    <submittedName>
        <fullName evidence="1">Uncharacterized protein</fullName>
    </submittedName>
</protein>
<dbReference type="Proteomes" id="UP000197138">
    <property type="component" value="Unassembled WGS sequence"/>
</dbReference>
<dbReference type="EMBL" id="MTKT01005556">
    <property type="protein sequence ID" value="OWM65866.1"/>
    <property type="molecule type" value="Genomic_DNA"/>
</dbReference>
<dbReference type="AlphaFoldDB" id="A0A218VZM9"/>
<reference evidence="2" key="1">
    <citation type="journal article" date="2017" name="Plant J.">
        <title>The pomegranate (Punica granatum L.) genome and the genomics of punicalagin biosynthesis.</title>
        <authorList>
            <person name="Qin G."/>
            <person name="Xu C."/>
            <person name="Ming R."/>
            <person name="Tang H."/>
            <person name="Guyot R."/>
            <person name="Kramer E.M."/>
            <person name="Hu Y."/>
            <person name="Yi X."/>
            <person name="Qi Y."/>
            <person name="Xu X."/>
            <person name="Gao Z."/>
            <person name="Pan H."/>
            <person name="Jian J."/>
            <person name="Tian Y."/>
            <person name="Yue Z."/>
            <person name="Xu Y."/>
        </authorList>
    </citation>
    <scope>NUCLEOTIDE SEQUENCE [LARGE SCALE GENOMIC DNA]</scope>
    <source>
        <strain evidence="2">cv. Dabenzi</strain>
    </source>
</reference>
<organism evidence="1 2">
    <name type="scientific">Punica granatum</name>
    <name type="common">Pomegranate</name>
    <dbReference type="NCBI Taxonomy" id="22663"/>
    <lineage>
        <taxon>Eukaryota</taxon>
        <taxon>Viridiplantae</taxon>
        <taxon>Streptophyta</taxon>
        <taxon>Embryophyta</taxon>
        <taxon>Tracheophyta</taxon>
        <taxon>Spermatophyta</taxon>
        <taxon>Magnoliopsida</taxon>
        <taxon>eudicotyledons</taxon>
        <taxon>Gunneridae</taxon>
        <taxon>Pentapetalae</taxon>
        <taxon>rosids</taxon>
        <taxon>malvids</taxon>
        <taxon>Myrtales</taxon>
        <taxon>Lythraceae</taxon>
        <taxon>Punica</taxon>
    </lineage>
</organism>
<name>A0A218VZM9_PUNGR</name>
<evidence type="ECO:0000313" key="2">
    <source>
        <dbReference type="Proteomes" id="UP000197138"/>
    </source>
</evidence>
<proteinExistence type="predicted"/>
<comment type="caution">
    <text evidence="1">The sequence shown here is derived from an EMBL/GenBank/DDBJ whole genome shotgun (WGS) entry which is preliminary data.</text>
</comment>
<evidence type="ECO:0000313" key="1">
    <source>
        <dbReference type="EMBL" id="OWM65866.1"/>
    </source>
</evidence>
<sequence>MDLGDIGLGIGAGLGLGLGGGSGSGFMSGQVREKGPRLVHMSGPMQDLGPAQDREVEVEVRDLGRGGVLGSGGDYGECRGYGEGYGRGDGK</sequence>